<proteinExistence type="predicted"/>
<reference evidence="1 2" key="1">
    <citation type="submission" date="2019-12" db="EMBL/GenBank/DDBJ databases">
        <title>Halomonas rutogse sp. nov. isolated from two lakes on Tibetan Plateau.</title>
        <authorList>
            <person name="Gao P."/>
        </authorList>
    </citation>
    <scope>NUCLEOTIDE SEQUENCE [LARGE SCALE GENOMIC DNA]</scope>
    <source>
        <strain evidence="1 2">ZH2S</strain>
    </source>
</reference>
<dbReference type="AlphaFoldDB" id="A0A7X3H2F9"/>
<dbReference type="RefSeq" id="WP_160419626.1">
    <property type="nucleotide sequence ID" value="NZ_WTKP01000011.1"/>
</dbReference>
<evidence type="ECO:0000313" key="2">
    <source>
        <dbReference type="Proteomes" id="UP000437638"/>
    </source>
</evidence>
<sequence length="262" mass="30387">MTTTDPWQMIFDKAGHIFDSLLHELPKSKFDAIDFNDKVESVVKELASGEVNPREDWSVIIRSTNKKVKLDEKIDDHFEIALRQAMFVRVLFEFHMQKIKEQYSESSQPGMLMKIGEEMLAAFACAQQHATAWRLLTQVRDKSYEVRSQKAAQVKIDKKEEREALLRSLIETHLGRLRPKGGWRSHILAAQQVSIEVASIAESLSLPISSDQDELSEKVQMMIWKEPRLRKAYNENAKEPLDEPIKSRRVYVKEIFSEEEEV</sequence>
<gene>
    <name evidence="1" type="ORF">GPM19_13985</name>
</gene>
<name>A0A7X3H2F9_9GAMM</name>
<dbReference type="EMBL" id="WTKP01000011">
    <property type="protein sequence ID" value="MWJ29291.1"/>
    <property type="molecule type" value="Genomic_DNA"/>
</dbReference>
<organism evidence="1 2">
    <name type="scientific">Vreelandella zhuhanensis</name>
    <dbReference type="NCBI Taxonomy" id="2684210"/>
    <lineage>
        <taxon>Bacteria</taxon>
        <taxon>Pseudomonadati</taxon>
        <taxon>Pseudomonadota</taxon>
        <taxon>Gammaproteobacteria</taxon>
        <taxon>Oceanospirillales</taxon>
        <taxon>Halomonadaceae</taxon>
        <taxon>Vreelandella</taxon>
    </lineage>
</organism>
<accession>A0A7X3H2F9</accession>
<comment type="caution">
    <text evidence="1">The sequence shown here is derived from an EMBL/GenBank/DDBJ whole genome shotgun (WGS) entry which is preliminary data.</text>
</comment>
<dbReference type="Proteomes" id="UP000437638">
    <property type="component" value="Unassembled WGS sequence"/>
</dbReference>
<keyword evidence="2" id="KW-1185">Reference proteome</keyword>
<protein>
    <submittedName>
        <fullName evidence="1">Uncharacterized protein</fullName>
    </submittedName>
</protein>
<evidence type="ECO:0000313" key="1">
    <source>
        <dbReference type="EMBL" id="MWJ29291.1"/>
    </source>
</evidence>